<feature type="region of interest" description="Disordered" evidence="1">
    <location>
        <begin position="2993"/>
        <end position="3024"/>
    </location>
</feature>
<dbReference type="PANTHER" id="PTHR12526:SF630">
    <property type="entry name" value="GLYCOSYLTRANSFERASE"/>
    <property type="match status" value="1"/>
</dbReference>
<dbReference type="VEuPathDB" id="FungiDB:yc1106_06326"/>
<dbReference type="Gene3D" id="3.40.50.2000">
    <property type="entry name" value="Glycogen Phosphorylase B"/>
    <property type="match status" value="1"/>
</dbReference>
<dbReference type="Proteomes" id="UP001056012">
    <property type="component" value="Chromosome 4"/>
</dbReference>
<keyword evidence="2" id="KW-1133">Transmembrane helix</keyword>
<feature type="transmembrane region" description="Helical" evidence="2">
    <location>
        <begin position="1042"/>
        <end position="1059"/>
    </location>
</feature>
<feature type="transmembrane region" description="Helical" evidence="2">
    <location>
        <begin position="951"/>
        <end position="972"/>
    </location>
</feature>
<evidence type="ECO:0000313" key="4">
    <source>
        <dbReference type="Proteomes" id="UP001056012"/>
    </source>
</evidence>
<feature type="compositionally biased region" description="Polar residues" evidence="1">
    <location>
        <begin position="2925"/>
        <end position="2946"/>
    </location>
</feature>
<feature type="transmembrane region" description="Helical" evidence="2">
    <location>
        <begin position="874"/>
        <end position="899"/>
    </location>
</feature>
<reference evidence="3" key="1">
    <citation type="submission" date="2021-12" db="EMBL/GenBank/DDBJ databases">
        <title>Curvularia clavata genome.</title>
        <authorList>
            <person name="Cao Y."/>
        </authorList>
    </citation>
    <scope>NUCLEOTIDE SEQUENCE</scope>
    <source>
        <strain evidence="3">Yc1106</strain>
    </source>
</reference>
<dbReference type="Pfam" id="PF13692">
    <property type="entry name" value="Glyco_trans_1_4"/>
    <property type="match status" value="1"/>
</dbReference>
<evidence type="ECO:0000256" key="2">
    <source>
        <dbReference type="SAM" id="Phobius"/>
    </source>
</evidence>
<keyword evidence="2" id="KW-0472">Membrane</keyword>
<organism evidence="3 4">
    <name type="scientific">Curvularia clavata</name>
    <dbReference type="NCBI Taxonomy" id="95742"/>
    <lineage>
        <taxon>Eukaryota</taxon>
        <taxon>Fungi</taxon>
        <taxon>Dikarya</taxon>
        <taxon>Ascomycota</taxon>
        <taxon>Pezizomycotina</taxon>
        <taxon>Dothideomycetes</taxon>
        <taxon>Pleosporomycetidae</taxon>
        <taxon>Pleosporales</taxon>
        <taxon>Pleosporineae</taxon>
        <taxon>Pleosporaceae</taxon>
        <taxon>Curvularia</taxon>
    </lineage>
</organism>
<feature type="transmembrane region" description="Helical" evidence="2">
    <location>
        <begin position="911"/>
        <end position="939"/>
    </location>
</feature>
<dbReference type="EMBL" id="CP089277">
    <property type="protein sequence ID" value="USP79052.1"/>
    <property type="molecule type" value="Genomic_DNA"/>
</dbReference>
<feature type="transmembrane region" description="Helical" evidence="2">
    <location>
        <begin position="1413"/>
        <end position="1436"/>
    </location>
</feature>
<feature type="region of interest" description="Disordered" evidence="1">
    <location>
        <begin position="2925"/>
        <end position="2948"/>
    </location>
</feature>
<feature type="transmembrane region" description="Helical" evidence="2">
    <location>
        <begin position="1017"/>
        <end position="1036"/>
    </location>
</feature>
<evidence type="ECO:0000313" key="3">
    <source>
        <dbReference type="EMBL" id="USP79052.1"/>
    </source>
</evidence>
<dbReference type="OrthoDB" id="2582433at2759"/>
<feature type="transmembrane region" description="Helical" evidence="2">
    <location>
        <begin position="1384"/>
        <end position="1401"/>
    </location>
</feature>
<protein>
    <submittedName>
        <fullName evidence="3">Glycosyltransferase family 4 protein</fullName>
    </submittedName>
</protein>
<gene>
    <name evidence="3" type="ORF">yc1106_06326</name>
</gene>
<evidence type="ECO:0000256" key="1">
    <source>
        <dbReference type="SAM" id="MobiDB-lite"/>
    </source>
</evidence>
<feature type="transmembrane region" description="Helical" evidence="2">
    <location>
        <begin position="1357"/>
        <end position="1378"/>
    </location>
</feature>
<name>A0A9Q8ZBH6_CURCL</name>
<proteinExistence type="predicted"/>
<feature type="transmembrane region" description="Helical" evidence="2">
    <location>
        <begin position="984"/>
        <end position="1005"/>
    </location>
</feature>
<keyword evidence="2" id="KW-0812">Transmembrane</keyword>
<dbReference type="SUPFAM" id="SSF53756">
    <property type="entry name" value="UDP-Glycosyltransferase/glycogen phosphorylase"/>
    <property type="match status" value="1"/>
</dbReference>
<accession>A0A9Q8ZBH6</accession>
<feature type="transmembrane region" description="Helical" evidence="2">
    <location>
        <begin position="24"/>
        <end position="46"/>
    </location>
</feature>
<keyword evidence="4" id="KW-1185">Reference proteome</keyword>
<dbReference type="PANTHER" id="PTHR12526">
    <property type="entry name" value="GLYCOSYLTRANSFERASE"/>
    <property type="match status" value="1"/>
</dbReference>
<sequence length="3067" mass="345611">MPKPDILGIQAFRYGSQVQDWWEWTLIAIIGASGLAGILALIWSTYRSVRKLLKKDDDEVTLPRAVQERIHLLSESSSVLRISHNLPPKPSSFGVYLGKLQTPVTQEEARVLSQWEALVLDYRQTGVLEAVGDDRVPMGPHIIARLDLGHIIPSAAPGTELDLSRAVHLVSSTIQQTLRQPNQNRYFTGVLIAEWRDRIPIALLHGLTKLLSAHGLDTYLEVGAPDFLDGVKKLNLTLFSGVVVRNGTIKSNGERRDFFDMDKMKTTTRSFVSQACQRSFITMMWDTVDDDAELSHAVLRRAHMWCSYHGAIPYFPRQRALTDIYDVSACEEPLAAFQWLKDRKVMDVHEKYRTARTLSPGFSSIIDDYLPLQEIFPLLAETLSGLDGNALDDDDASSTFTLTIEYPEVDENGVLVRQEPSSPTSLGLDWTMAVEAHMYNPLSCSFDGSPYSSLGCFPIGLDASKADFDRVLKSQRHLRDLKLLSRLPTEQFRTTAEILSRFASSSSHFLKLVPTMKESIQGLVEALNHAVQDESDPYRFQVFTSLDSGFHTPNGASFWGVWELDPRTKATIVYISKSVQDVRGVLLHTYLSMRGFTRYQCFLAEYGLTEFAAGSFSPERLPERLLQDMELLSSSELLSYLQHIRYSEWEDDCSLLCAIRERCKELLIDVPTYHQFKQLSNVDYIGGKVTDEELVKAKLKWYRLSRVPTLDEGHALQLFRHIAEVFNDILWWRDHQKLDIITAAISDITSRGTLDSAADFVLFCIFCAARKAGFEEVYIEVSDRNPLFNQYSDQSAAFAELFALGSRCEAYFDIKPSDMGILLSNKHRAYYNQEEHQPPMWIFNAPTFASAYAAAQTDIDPEQKPSVMPAYRRFTFLSVFAIPALVDIVLLSTTGHGLYLSVGMSPDERQYATYALMCSLLLSGAIGTWISIGGTYYLISMAFSAANMFVLTRLVGGLAFTLAGCILGFVVISAVSGPGNGAVFFFYLFGLTAYLTVLAVLSTYQIPGSSFLNGRKIIIMVVPTLVISPILTIFIGMEGRDIYVYVGVLYIFVSLLILGTRRVATQWVTWYHGIKTLNDADVKNWYMKVCSEREQEKIALHKKSNGQNKGGITSTVQDDALAPSSEGSFIETEIFHGMSEPAILALCRSALHEAVLKERGRHFWQKATKDPFVRQMAGCWDSTLFLLDWYARITDTKRPIPYSSTWNLETQVALESMQQSQKGIRLHNSFIHWRTAGDEIYCGILYFLVALMDRWLDLLVGGQSVDLGSGTNETVRLSIGLGLAYDLPGDKDTAIRLSVGFGLAYYLIGAVLLDYKAQHLHTLSEQMAPISIENTQQIKQAKANDLKFRRHLYFNTLCRFIGVHVWALALCTALIWIFNDSPTGLIVFLAYVGSYSGLLLYQYNKIFSGPHALMPLLGAVVVGLIVGNVLLAVFPGFLYDRIIALAASTWTAAILSFRTAKLGMPEALDLGKWVSESLSTVFRSNKEGENMNGHPKHGMQPMIIEKFHAYNSGNSDAEYSQSELRAYCNKIRAAPKENRYRVNPVGQPGDQINALLLSCTQDSLSRLAIQAFPNISSTIQRIVSAWKSGQIEVFIVPLQAVVDFNGDLRAISHFSGGHLTLYMASDAKNASFGQTNISSNCAAVAETLLHACMETMFTTPHSQAEIAESILACRESDGDAYAISECNRRSMPSLVAGQDALAFGKSCRKELLRNLCLGVDCETQWDDLPLDIRRLFFRRCMGIRAPYTNKELSWIHENIPTEESCTILSCIARYDLGAYLAVVKYGFFRNRGDQSLSNKEYRQMTADIQTAYHPVLNRSAVSMLGLFTEYFRRPIAYVYHSIGTWVKFFVLACMADPEYQRELNGALLHTPQIVAKPTTFILTGLWIYSRSAMSVFLPFFLYHRRRDIADLAGTVKGSLIIQRKNRVVIQNRGDTETAFVHPDKDGGVKLIFYQGDLKQEPTWGHIRTAHYDNEMRITLRQEWKNGAVTNEFIYEYGTKQTQSKIKVSKVRSSKIPLGRSCTKGENEGAKVLYNHKGHIESGSYLSHGNLVRFKYHYRKNAKYDDELLRAEFVLPHMSANVSWCAPPVRHSEKMERWIPTPRVHEATFVQGADVYECTWFYDHKFHPTITTKLNGVLVDTPDMIRHDWLGVLKKPTRCTFSDENPLLAFKTPTSNFLGRLFRTNIKQQDISTSRARSQLWKAWKKRNDLDGVVIRWVDEELIRKEALLRPYWRRRDRGSLVKAEDYLALHADAIMASSDLTSDISAWTPLAIRMSDLFSFGQGGDAVVFTRTKALQRDTDKSLHVIAVDTGTWPNEGGGVSACRRDLINNLRTIKWHMVVESANDFGLPKHQTEENVESLKIIPLWGLDFMHPNHGMFTNKLDSEVDHQVKAATLVDIETNFIPTLTALVRGARATTMTSADVKQATRALVNLNTYFQDSRHWKEVWTSDLVKDSWRKLWLADDMPNAQPAKEWFRTELPTLGHFDTALELWYRYLFIFSIPIPDKIPHVFQASHHSVSASYGIVCKLKRNCTLQIWDHAISWRETNLYLSSAMCTLPPFIRNSLLGLMKLTSCLILHHADQILPCADFFNPGWEIEIGSAKGQLTHRNVFRRKVDPIVNGITDMTKFAPVTEIKTKTPTVTMLSHVWFAKDIKTALLAADIITNEWGFKDYKLDIYGALNKSPVYSSECQEILACKGLGQNVTMRGTADPAMVLANTWLFLNSSVSEGLPLALGEAALTGAPVVCTDVGASLRVLTDPDDGKRYSEVVAPNDAYGLARAQINLLAMLDEWAQYAEDGPGVAAPVLPHKPTPKDVEIITRRMYEKSEHRRKLGMMARNIVQKSFGGERYLREHEQMLWIGKSFYEMLDFEKQTPPPRNPARMLSLRHDAQLADRASSFMYDPQMEKMMHPRPFAPKHASTATSFSSIYTDEPSGPSTRYSDPTWENDQWDMQLDSTDTSTKYANSDSEELALPVIPRPTRTYSGSHLVQNPPPFLGAKGKRPAQFNYSGPLGNRAMESPLDNGRLDPRKDVFARQSFMGPNSARSSLRTRSHLHEMELAEYGDDERV</sequence>